<dbReference type="GO" id="GO:0016192">
    <property type="term" value="P:vesicle-mediated transport"/>
    <property type="evidence" value="ECO:0007669"/>
    <property type="project" value="TreeGrafter"/>
</dbReference>
<evidence type="ECO:0000256" key="3">
    <source>
        <dbReference type="ARBA" id="ARBA00022692"/>
    </source>
</evidence>
<evidence type="ECO:0000313" key="8">
    <source>
        <dbReference type="EMBL" id="KAG0719050.1"/>
    </source>
</evidence>
<dbReference type="GO" id="GO:0005789">
    <property type="term" value="C:endoplasmic reticulum membrane"/>
    <property type="evidence" value="ECO:0007669"/>
    <property type="project" value="UniProtKB-SubCell"/>
</dbReference>
<keyword evidence="3 7" id="KW-0812">Transmembrane</keyword>
<feature type="transmembrane region" description="Helical" evidence="7">
    <location>
        <begin position="90"/>
        <end position="109"/>
    </location>
</feature>
<dbReference type="AlphaFoldDB" id="A0A8J4Y0Z1"/>
<evidence type="ECO:0000313" key="9">
    <source>
        <dbReference type="Proteomes" id="UP000770661"/>
    </source>
</evidence>
<reference evidence="8" key="1">
    <citation type="submission" date="2020-07" db="EMBL/GenBank/DDBJ databases">
        <title>The High-quality genome of the commercially important snow crab, Chionoecetes opilio.</title>
        <authorList>
            <person name="Jeong J.-H."/>
            <person name="Ryu S."/>
        </authorList>
    </citation>
    <scope>NUCLEOTIDE SEQUENCE</scope>
    <source>
        <strain evidence="8">MADBK_172401_WGS</strain>
        <tissue evidence="8">Digestive gland</tissue>
    </source>
</reference>
<keyword evidence="5 7" id="KW-1133">Transmembrane helix</keyword>
<dbReference type="GO" id="GO:0007029">
    <property type="term" value="P:endoplasmic reticulum organization"/>
    <property type="evidence" value="ECO:0007669"/>
    <property type="project" value="InterPro"/>
</dbReference>
<evidence type="ECO:0000256" key="6">
    <source>
        <dbReference type="ARBA" id="ARBA00023136"/>
    </source>
</evidence>
<dbReference type="PANTHER" id="PTHR20955:SF1">
    <property type="entry name" value="PROTEIN JAGUNAL HOMOLOG 1"/>
    <property type="match status" value="1"/>
</dbReference>
<feature type="transmembrane region" description="Helical" evidence="7">
    <location>
        <begin position="165"/>
        <end position="190"/>
    </location>
</feature>
<organism evidence="8 9">
    <name type="scientific">Chionoecetes opilio</name>
    <name type="common">Atlantic snow crab</name>
    <name type="synonym">Cancer opilio</name>
    <dbReference type="NCBI Taxonomy" id="41210"/>
    <lineage>
        <taxon>Eukaryota</taxon>
        <taxon>Metazoa</taxon>
        <taxon>Ecdysozoa</taxon>
        <taxon>Arthropoda</taxon>
        <taxon>Crustacea</taxon>
        <taxon>Multicrustacea</taxon>
        <taxon>Malacostraca</taxon>
        <taxon>Eumalacostraca</taxon>
        <taxon>Eucarida</taxon>
        <taxon>Decapoda</taxon>
        <taxon>Pleocyemata</taxon>
        <taxon>Brachyura</taxon>
        <taxon>Eubrachyura</taxon>
        <taxon>Majoidea</taxon>
        <taxon>Majidae</taxon>
        <taxon>Chionoecetes</taxon>
    </lineage>
</organism>
<sequence length="202" mass="23252">MASRDGPIVGGTDGTDFVHRETVAPQYLISWPPKKTMSEFALNKSRLRKCVFSHLLLALLMLIKMVPDILDRLDIFVLEIEELEVPQPLKWEYIWLTGSLASFLGLTAIRKNRGILLQIYFGLVNLLSTVPILLAAMIYFNDFVKYCTEDEPQGLQLWQGYPLSVLWYSFIMIAMQVHIFTLIFAWKLILAWKNRGAARKTQ</sequence>
<evidence type="ECO:0000256" key="5">
    <source>
        <dbReference type="ARBA" id="ARBA00022989"/>
    </source>
</evidence>
<accession>A0A8J4Y0Z1</accession>
<keyword evidence="9" id="KW-1185">Reference proteome</keyword>
<dbReference type="Pfam" id="PF07086">
    <property type="entry name" value="Jagunal"/>
    <property type="match status" value="1"/>
</dbReference>
<comment type="subcellular location">
    <subcellularLocation>
        <location evidence="1">Endoplasmic reticulum membrane</location>
        <topology evidence="1">Multi-pass membrane protein</topology>
    </subcellularLocation>
</comment>
<gene>
    <name evidence="8" type="primary">jagn_1</name>
    <name evidence="8" type="ORF">GWK47_051296</name>
</gene>
<dbReference type="OrthoDB" id="8914197at2759"/>
<proteinExistence type="inferred from homology"/>
<feature type="transmembrane region" description="Helical" evidence="7">
    <location>
        <begin position="116"/>
        <end position="140"/>
    </location>
</feature>
<dbReference type="InterPro" id="IPR009787">
    <property type="entry name" value="Jagunal"/>
</dbReference>
<evidence type="ECO:0000256" key="7">
    <source>
        <dbReference type="SAM" id="Phobius"/>
    </source>
</evidence>
<evidence type="ECO:0000256" key="4">
    <source>
        <dbReference type="ARBA" id="ARBA00022824"/>
    </source>
</evidence>
<feature type="transmembrane region" description="Helical" evidence="7">
    <location>
        <begin position="51"/>
        <end position="70"/>
    </location>
</feature>
<name>A0A8J4Y0Z1_CHIOP</name>
<keyword evidence="6 7" id="KW-0472">Membrane</keyword>
<protein>
    <submittedName>
        <fullName evidence="8">Protein jagunal</fullName>
    </submittedName>
</protein>
<comment type="caution">
    <text evidence="8">The sequence shown here is derived from an EMBL/GenBank/DDBJ whole genome shotgun (WGS) entry which is preliminary data.</text>
</comment>
<dbReference type="EMBL" id="JACEEZ010015127">
    <property type="protein sequence ID" value="KAG0719050.1"/>
    <property type="molecule type" value="Genomic_DNA"/>
</dbReference>
<comment type="similarity">
    <text evidence="2">Belongs to the jagunal family.</text>
</comment>
<evidence type="ECO:0000256" key="2">
    <source>
        <dbReference type="ARBA" id="ARBA00008462"/>
    </source>
</evidence>
<evidence type="ECO:0000256" key="1">
    <source>
        <dbReference type="ARBA" id="ARBA00004477"/>
    </source>
</evidence>
<dbReference type="Proteomes" id="UP000770661">
    <property type="component" value="Unassembled WGS sequence"/>
</dbReference>
<dbReference type="PANTHER" id="PTHR20955">
    <property type="entry name" value="PROTEIN JAGUNAL HOMOLOG 1"/>
    <property type="match status" value="1"/>
</dbReference>
<keyword evidence="4" id="KW-0256">Endoplasmic reticulum</keyword>